<dbReference type="PANTHER" id="PTHR22935:SF97">
    <property type="entry name" value="BETA-LACTAMASE-RELATED DOMAIN-CONTAINING PROTEIN"/>
    <property type="match status" value="1"/>
</dbReference>
<organism evidence="4 5">
    <name type="scientific">Cercophora newfieldiana</name>
    <dbReference type="NCBI Taxonomy" id="92897"/>
    <lineage>
        <taxon>Eukaryota</taxon>
        <taxon>Fungi</taxon>
        <taxon>Dikarya</taxon>
        <taxon>Ascomycota</taxon>
        <taxon>Pezizomycotina</taxon>
        <taxon>Sordariomycetes</taxon>
        <taxon>Sordariomycetidae</taxon>
        <taxon>Sordariales</taxon>
        <taxon>Lasiosphaeriaceae</taxon>
        <taxon>Cercophora</taxon>
    </lineage>
</organism>
<dbReference type="EMBL" id="JAULSV010000002">
    <property type="protein sequence ID" value="KAK0652653.1"/>
    <property type="molecule type" value="Genomic_DNA"/>
</dbReference>
<dbReference type="PANTHER" id="PTHR22935">
    <property type="entry name" value="PENICILLIN-BINDING PROTEIN"/>
    <property type="match status" value="1"/>
</dbReference>
<protein>
    <submittedName>
        <fullName evidence="4">Beta-lactamase/transpeptidase-like protein</fullName>
    </submittedName>
</protein>
<dbReference type="InterPro" id="IPR001466">
    <property type="entry name" value="Beta-lactam-related"/>
</dbReference>
<feature type="chain" id="PRO_5041399378" evidence="1">
    <location>
        <begin position="20"/>
        <end position="615"/>
    </location>
</feature>
<evidence type="ECO:0000256" key="1">
    <source>
        <dbReference type="SAM" id="SignalP"/>
    </source>
</evidence>
<feature type="signal peptide" evidence="1">
    <location>
        <begin position="1"/>
        <end position="19"/>
    </location>
</feature>
<feature type="domain" description="Beta-lactamase-related" evidence="2">
    <location>
        <begin position="96"/>
        <end position="402"/>
    </location>
</feature>
<evidence type="ECO:0000259" key="3">
    <source>
        <dbReference type="Pfam" id="PF26335"/>
    </source>
</evidence>
<accession>A0AA39YHG0</accession>
<proteinExistence type="predicted"/>
<name>A0AA39YHG0_9PEZI</name>
<evidence type="ECO:0000259" key="2">
    <source>
        <dbReference type="Pfam" id="PF00144"/>
    </source>
</evidence>
<dbReference type="Proteomes" id="UP001174936">
    <property type="component" value="Unassembled WGS sequence"/>
</dbReference>
<feature type="domain" description="Beta-lactamase-like ARB-00930-like C-terminal" evidence="3">
    <location>
        <begin position="481"/>
        <end position="614"/>
    </location>
</feature>
<dbReference type="AlphaFoldDB" id="A0AA39YHG0"/>
<dbReference type="Gene3D" id="3.40.710.10">
    <property type="entry name" value="DD-peptidase/beta-lactamase superfamily"/>
    <property type="match status" value="1"/>
</dbReference>
<keyword evidence="5" id="KW-1185">Reference proteome</keyword>
<evidence type="ECO:0000313" key="5">
    <source>
        <dbReference type="Proteomes" id="UP001174936"/>
    </source>
</evidence>
<reference evidence="4" key="1">
    <citation type="submission" date="2023-06" db="EMBL/GenBank/DDBJ databases">
        <title>Genome-scale phylogeny and comparative genomics of the fungal order Sordariales.</title>
        <authorList>
            <consortium name="Lawrence Berkeley National Laboratory"/>
            <person name="Hensen N."/>
            <person name="Bonometti L."/>
            <person name="Westerberg I."/>
            <person name="Brannstrom I.O."/>
            <person name="Guillou S."/>
            <person name="Cros-Aarteil S."/>
            <person name="Calhoun S."/>
            <person name="Haridas S."/>
            <person name="Kuo A."/>
            <person name="Mondo S."/>
            <person name="Pangilinan J."/>
            <person name="Riley R."/>
            <person name="Labutti K."/>
            <person name="Andreopoulos B."/>
            <person name="Lipzen A."/>
            <person name="Chen C."/>
            <person name="Yanf M."/>
            <person name="Daum C."/>
            <person name="Ng V."/>
            <person name="Clum A."/>
            <person name="Steindorff A."/>
            <person name="Ohm R."/>
            <person name="Martin F."/>
            <person name="Silar P."/>
            <person name="Natvig D."/>
            <person name="Lalanne C."/>
            <person name="Gautier V."/>
            <person name="Ament-Velasquez S.L."/>
            <person name="Kruys A."/>
            <person name="Hutchinson M.I."/>
            <person name="Powell A.J."/>
            <person name="Barry K."/>
            <person name="Miller A.N."/>
            <person name="Grigoriev I.V."/>
            <person name="Debuchy R."/>
            <person name="Gladieux P."/>
            <person name="Thoren M.H."/>
            <person name="Johannesson H."/>
        </authorList>
    </citation>
    <scope>NUCLEOTIDE SEQUENCE</scope>
    <source>
        <strain evidence="4">SMH2532-1</strain>
    </source>
</reference>
<gene>
    <name evidence="4" type="ORF">B0T16DRAFT_369377</name>
</gene>
<sequence>MRNVIVGLLAAANLPLAWAKSNCPLYGPIWPRPKNLLYDPGILYAASILDDIFPKYIDNDNSTGSEYFSYSVEVFTGSEDKPIWSHYWTAPSLAKSNTTGVTKITGDTVYRIGSITKIFTMLTFLAAVGDGMWNDPITKYLPDIAELANEPKKSNIFGTDWESITVGSLANSILGELSYQIPLENLYKIGFPPVPMTEYPPCGHDPACNRTQLIKGIGGLPPSFAPFTTPTYSDLGFTLLAHIAERLTGKNFKDLMQEKVLGPLNLKHTFTSKPDDAFGVIPGSYNRSTWAGDLGEEWPTGNMYTSSTDMSTLGRAILRSTLLKPATTRRWLKPVSFTSDPKAMVGMPWGVRRIDLVDDQPYQFIHTYNKAGSIGSYYTLLALLPELDIGYSVMVAGTPPGSLTMDIAEALTGVYIPTLTFVAQAQANATYSGTYRYTGNLTTASNTTASYNATTGRLRRRQSPLPLPTTNSTGSIPTPLNSTLTIIAHDGKPGMGVYNWISNSTDMSPIAVAINSNLSSEYFDRMKPSVRLYPTGLEDPLPNGGKKVAFKAVFEDLSLPQKNATYVSDCAMWVGVTSAVYGGRPLDLFIFEMDARGRVVGVENAALRLGMEKVS</sequence>
<dbReference type="InterPro" id="IPR058664">
    <property type="entry name" value="ARB_00930-like_C"/>
</dbReference>
<dbReference type="Pfam" id="PF00144">
    <property type="entry name" value="Beta-lactamase"/>
    <property type="match status" value="1"/>
</dbReference>
<dbReference type="Pfam" id="PF26335">
    <property type="entry name" value="ARB_00930_C"/>
    <property type="match status" value="1"/>
</dbReference>
<keyword evidence="1" id="KW-0732">Signal</keyword>
<dbReference type="InterPro" id="IPR012338">
    <property type="entry name" value="Beta-lactam/transpept-like"/>
</dbReference>
<comment type="caution">
    <text evidence="4">The sequence shown here is derived from an EMBL/GenBank/DDBJ whole genome shotgun (WGS) entry which is preliminary data.</text>
</comment>
<dbReference type="InterPro" id="IPR051478">
    <property type="entry name" value="Beta-lactamase-like_AB/R"/>
</dbReference>
<dbReference type="SUPFAM" id="SSF56601">
    <property type="entry name" value="beta-lactamase/transpeptidase-like"/>
    <property type="match status" value="1"/>
</dbReference>
<evidence type="ECO:0000313" key="4">
    <source>
        <dbReference type="EMBL" id="KAK0652653.1"/>
    </source>
</evidence>